<accession>A0ABV0H9F3</accession>
<protein>
    <submittedName>
        <fullName evidence="2">DnaJ family domain-containing protein</fullName>
    </submittedName>
</protein>
<organism evidence="2 3">
    <name type="scientific">Chromobacterium piscinae</name>
    <dbReference type="NCBI Taxonomy" id="686831"/>
    <lineage>
        <taxon>Bacteria</taxon>
        <taxon>Pseudomonadati</taxon>
        <taxon>Pseudomonadota</taxon>
        <taxon>Betaproteobacteria</taxon>
        <taxon>Neisseriales</taxon>
        <taxon>Chromobacteriaceae</taxon>
        <taxon>Chromobacterium</taxon>
    </lineage>
</organism>
<dbReference type="Proteomes" id="UP001438292">
    <property type="component" value="Unassembled WGS sequence"/>
</dbReference>
<gene>
    <name evidence="2" type="ORF">ABH309_17735</name>
</gene>
<evidence type="ECO:0000313" key="3">
    <source>
        <dbReference type="Proteomes" id="UP001438292"/>
    </source>
</evidence>
<dbReference type="Pfam" id="PF09350">
    <property type="entry name" value="DJC28_CD"/>
    <property type="match status" value="1"/>
</dbReference>
<evidence type="ECO:0000313" key="2">
    <source>
        <dbReference type="EMBL" id="MEO3956286.1"/>
    </source>
</evidence>
<dbReference type="EMBL" id="JBDQQU010000017">
    <property type="protein sequence ID" value="MEO3956286.1"/>
    <property type="molecule type" value="Genomic_DNA"/>
</dbReference>
<sequence length="89" mass="9752">MGRAEGWGEPLELNDGDAATPVELRTSYKILKDAGCVPAEVEAIRELAALREELAALEPDTPAWRGKQAQIQQKTLNLALQLKRLRNGS</sequence>
<dbReference type="RefSeq" id="WP_221667165.1">
    <property type="nucleotide sequence ID" value="NZ_CP197095.1"/>
</dbReference>
<evidence type="ECO:0000259" key="1">
    <source>
        <dbReference type="Pfam" id="PF09350"/>
    </source>
</evidence>
<comment type="caution">
    <text evidence="2">The sequence shown here is derived from an EMBL/GenBank/DDBJ whole genome shotgun (WGS) entry which is preliminary data.</text>
</comment>
<reference evidence="2 3" key="1">
    <citation type="submission" date="2024-05" db="EMBL/GenBank/DDBJ databases">
        <authorList>
            <person name="De Oliveira J.P."/>
            <person name="Noriler S.A."/>
            <person name="De Oliveira A.G."/>
            <person name="Sipoli D.S."/>
        </authorList>
    </citation>
    <scope>NUCLEOTIDE SEQUENCE [LARGE SCALE GENOMIC DNA]</scope>
    <source>
        <strain evidence="2 3">LABIM186</strain>
    </source>
</reference>
<feature type="domain" description="DnaJ homologue subfamily C member 28 conserved" evidence="1">
    <location>
        <begin position="5"/>
        <end position="55"/>
    </location>
</feature>
<name>A0ABV0H9F3_9NEIS</name>
<dbReference type="InterPro" id="IPR018961">
    <property type="entry name" value="DnaJ_homolog_subfam-C_membr-28"/>
</dbReference>
<proteinExistence type="predicted"/>
<keyword evidence="3" id="KW-1185">Reference proteome</keyword>